<protein>
    <recommendedName>
        <fullName evidence="9">Phytosulfokine</fullName>
    </recommendedName>
    <component>
        <recommendedName>
            <fullName evidence="9">Phytosulfokine-alpha</fullName>
            <shortName evidence="9">PSK-alpha</shortName>
            <shortName evidence="9">Phytosulfokine-a</shortName>
        </recommendedName>
    </component>
    <component>
        <recommendedName>
            <fullName evidence="9">Phytosulfokine-beta</fullName>
            <shortName evidence="9">PSK-beta</shortName>
            <shortName evidence="9">Phytosulfokine-b</shortName>
        </recommendedName>
    </component>
</protein>
<comment type="PTM">
    <text evidence="9">PSK-alpha is produced by endopeptidase digestion. PSK-beta is produced from PSK-alpha by exopeptidase digestion.</text>
</comment>
<evidence type="ECO:0000256" key="1">
    <source>
        <dbReference type="ARBA" id="ARBA00004613"/>
    </source>
</evidence>
<evidence type="ECO:0000256" key="4">
    <source>
        <dbReference type="ARBA" id="ARBA00022525"/>
    </source>
</evidence>
<comment type="caution">
    <text evidence="10">The sequence shown here is derived from an EMBL/GenBank/DDBJ whole genome shotgun (WGS) entry which is preliminary data.</text>
</comment>
<evidence type="ECO:0000313" key="11">
    <source>
        <dbReference type="Proteomes" id="UP000231279"/>
    </source>
</evidence>
<evidence type="ECO:0000313" key="10">
    <source>
        <dbReference type="EMBL" id="PIN21103.1"/>
    </source>
</evidence>
<gene>
    <name evidence="10" type="ORF">CDL12_06204</name>
</gene>
<evidence type="ECO:0000256" key="6">
    <source>
        <dbReference type="ARBA" id="ARBA00022729"/>
    </source>
</evidence>
<dbReference type="PANTHER" id="PTHR33285">
    <property type="entry name" value="PHYTOSULFOKINES 3"/>
    <property type="match status" value="1"/>
</dbReference>
<keyword evidence="7 9" id="KW-0221">Differentiation</keyword>
<feature type="chain" id="PRO_5031597540" description="Phytosulfokine" evidence="9">
    <location>
        <begin position="22"/>
        <end position="80"/>
    </location>
</feature>
<keyword evidence="5 9" id="KW-0765">Sulfation</keyword>
<comment type="similarity">
    <text evidence="2 9">Belongs to the phytosulfokine family.</text>
</comment>
<keyword evidence="3 9" id="KW-0217">Developmental protein</keyword>
<dbReference type="GO" id="GO:0005576">
    <property type="term" value="C:extracellular region"/>
    <property type="evidence" value="ECO:0007669"/>
    <property type="project" value="UniProtKB-SubCell"/>
</dbReference>
<dbReference type="AlphaFoldDB" id="A0A2G9HUG5"/>
<comment type="subcellular location">
    <subcellularLocation>
        <location evidence="1 9">Secreted</location>
    </subcellularLocation>
</comment>
<dbReference type="PANTHER" id="PTHR33285:SF55">
    <property type="entry name" value="PHYTOSULFOKINES 3"/>
    <property type="match status" value="1"/>
</dbReference>
<comment type="function">
    <text evidence="9">Promotes plant cell differentiation, organogenesis and somatic embryogenesis as well as cell proliferation.</text>
</comment>
<keyword evidence="8 9" id="KW-0339">Growth factor</keyword>
<comment type="PTM">
    <text evidence="9">Sulfation is important for activity and for the binding to a putative membrane receptor.</text>
</comment>
<evidence type="ECO:0000256" key="3">
    <source>
        <dbReference type="ARBA" id="ARBA00022473"/>
    </source>
</evidence>
<name>A0A2G9HUG5_9LAMI</name>
<dbReference type="InterPro" id="IPR009438">
    <property type="entry name" value="Phytosulfokine"/>
</dbReference>
<evidence type="ECO:0000256" key="9">
    <source>
        <dbReference type="RuleBase" id="RU368031"/>
    </source>
</evidence>
<evidence type="ECO:0000256" key="7">
    <source>
        <dbReference type="ARBA" id="ARBA00022782"/>
    </source>
</evidence>
<keyword evidence="6 9" id="KW-0732">Signal</keyword>
<feature type="signal peptide" evidence="9">
    <location>
        <begin position="1"/>
        <end position="21"/>
    </location>
</feature>
<accession>A0A2G9HUG5</accession>
<dbReference type="STRING" id="429701.A0A2G9HUG5"/>
<dbReference type="OrthoDB" id="1858282at2759"/>
<dbReference type="Pfam" id="PF06404">
    <property type="entry name" value="PSK"/>
    <property type="match status" value="1"/>
</dbReference>
<evidence type="ECO:0000256" key="2">
    <source>
        <dbReference type="ARBA" id="ARBA00010781"/>
    </source>
</evidence>
<sequence length="80" mass="9295">MEHKFINLFVILTLVFSLAHASLPHRSMIRSSTKNAELEDMEVEEASCEGLGNEECLMRRTLTAHIDYIYTQEHPKHKHD</sequence>
<evidence type="ECO:0000256" key="8">
    <source>
        <dbReference type="ARBA" id="ARBA00023030"/>
    </source>
</evidence>
<dbReference type="GO" id="GO:0030154">
    <property type="term" value="P:cell differentiation"/>
    <property type="evidence" value="ECO:0007669"/>
    <property type="project" value="UniProtKB-UniRule"/>
</dbReference>
<evidence type="ECO:0000256" key="5">
    <source>
        <dbReference type="ARBA" id="ARBA00022641"/>
    </source>
</evidence>
<keyword evidence="11" id="KW-1185">Reference proteome</keyword>
<proteinExistence type="inferred from homology"/>
<dbReference type="GO" id="GO:0008083">
    <property type="term" value="F:growth factor activity"/>
    <property type="evidence" value="ECO:0007669"/>
    <property type="project" value="UniProtKB-UniRule"/>
</dbReference>
<reference evidence="11" key="1">
    <citation type="journal article" date="2018" name="Gigascience">
        <title>Genome assembly of the Pink Ipe (Handroanthus impetiginosus, Bignoniaceae), a highly valued, ecologically keystone Neotropical timber forest tree.</title>
        <authorList>
            <person name="Silva-Junior O.B."/>
            <person name="Grattapaglia D."/>
            <person name="Novaes E."/>
            <person name="Collevatti R.G."/>
        </authorList>
    </citation>
    <scope>NUCLEOTIDE SEQUENCE [LARGE SCALE GENOMIC DNA]</scope>
    <source>
        <strain evidence="11">cv. UFG-1</strain>
    </source>
</reference>
<dbReference type="EMBL" id="NKXS01001002">
    <property type="protein sequence ID" value="PIN21103.1"/>
    <property type="molecule type" value="Genomic_DNA"/>
</dbReference>
<dbReference type="GO" id="GO:0008283">
    <property type="term" value="P:cell population proliferation"/>
    <property type="evidence" value="ECO:0007669"/>
    <property type="project" value="UniProtKB-UniRule"/>
</dbReference>
<keyword evidence="4 9" id="KW-0964">Secreted</keyword>
<dbReference type="Proteomes" id="UP000231279">
    <property type="component" value="Unassembled WGS sequence"/>
</dbReference>
<organism evidence="10 11">
    <name type="scientific">Handroanthus impetiginosus</name>
    <dbReference type="NCBI Taxonomy" id="429701"/>
    <lineage>
        <taxon>Eukaryota</taxon>
        <taxon>Viridiplantae</taxon>
        <taxon>Streptophyta</taxon>
        <taxon>Embryophyta</taxon>
        <taxon>Tracheophyta</taxon>
        <taxon>Spermatophyta</taxon>
        <taxon>Magnoliopsida</taxon>
        <taxon>eudicotyledons</taxon>
        <taxon>Gunneridae</taxon>
        <taxon>Pentapetalae</taxon>
        <taxon>asterids</taxon>
        <taxon>lamiids</taxon>
        <taxon>Lamiales</taxon>
        <taxon>Bignoniaceae</taxon>
        <taxon>Crescentiina</taxon>
        <taxon>Tabebuia alliance</taxon>
        <taxon>Handroanthus</taxon>
    </lineage>
</organism>